<feature type="domain" description="HTH IS21-type" evidence="5">
    <location>
        <begin position="5"/>
        <end position="67"/>
    </location>
</feature>
<dbReference type="GO" id="GO:0015074">
    <property type="term" value="P:DNA integration"/>
    <property type="evidence" value="ECO:0007669"/>
    <property type="project" value="InterPro"/>
</dbReference>
<dbReference type="PROSITE" id="PS50531">
    <property type="entry name" value="HTH_IS21"/>
    <property type="match status" value="1"/>
</dbReference>
<dbReference type="Pfam" id="PF22483">
    <property type="entry name" value="Mu-transpos_C_2"/>
    <property type="match status" value="1"/>
</dbReference>
<dbReference type="InterPro" id="IPR036397">
    <property type="entry name" value="RNaseH_sf"/>
</dbReference>
<dbReference type="Gene3D" id="3.30.420.10">
    <property type="entry name" value="Ribonuclease H-like superfamily/Ribonuclease H"/>
    <property type="match status" value="1"/>
</dbReference>
<dbReference type="InterPro" id="IPR054353">
    <property type="entry name" value="IstA-like_C"/>
</dbReference>
<name>A0A1M5YVZ4_9BACT</name>
<evidence type="ECO:0000256" key="4">
    <source>
        <dbReference type="ARBA" id="ARBA00023172"/>
    </source>
</evidence>
<dbReference type="AlphaFoldDB" id="A0A1M5YVZ4"/>
<evidence type="ECO:0000256" key="2">
    <source>
        <dbReference type="ARBA" id="ARBA00022578"/>
    </source>
</evidence>
<dbReference type="EMBL" id="FQXS01000078">
    <property type="protein sequence ID" value="SHI16236.1"/>
    <property type="molecule type" value="Genomic_DNA"/>
</dbReference>
<dbReference type="PROSITE" id="PS50994">
    <property type="entry name" value="INTEGRASE"/>
    <property type="match status" value="1"/>
</dbReference>
<keyword evidence="4" id="KW-0233">DNA recombination</keyword>
<dbReference type="PANTHER" id="PTHR35004">
    <property type="entry name" value="TRANSPOSASE RV3428C-RELATED"/>
    <property type="match status" value="1"/>
</dbReference>
<dbReference type="Pfam" id="PF00665">
    <property type="entry name" value="rve"/>
    <property type="match status" value="1"/>
</dbReference>
<dbReference type="InterPro" id="IPR012337">
    <property type="entry name" value="RNaseH-like_sf"/>
</dbReference>
<reference evidence="7 8" key="1">
    <citation type="submission" date="2016-11" db="EMBL/GenBank/DDBJ databases">
        <authorList>
            <person name="Jaros S."/>
            <person name="Januszkiewicz K."/>
            <person name="Wedrychowicz H."/>
        </authorList>
    </citation>
    <scope>NUCLEOTIDE SEQUENCE [LARGE SCALE GENOMIC DNA]</scope>
    <source>
        <strain evidence="7 8">DSM 9705</strain>
    </source>
</reference>
<organism evidence="7 8">
    <name type="scientific">Desulfofustis glycolicus DSM 9705</name>
    <dbReference type="NCBI Taxonomy" id="1121409"/>
    <lineage>
        <taxon>Bacteria</taxon>
        <taxon>Pseudomonadati</taxon>
        <taxon>Thermodesulfobacteriota</taxon>
        <taxon>Desulfobulbia</taxon>
        <taxon>Desulfobulbales</taxon>
        <taxon>Desulfocapsaceae</taxon>
        <taxon>Desulfofustis</taxon>
    </lineage>
</organism>
<sequence>MIKLEVFMDIISLQRQGFSQRDIAKKLGIHRNTVKKYLENPAVPAYHKSIKRASILDPYRQLIDDYLAEDDYKATWIHERLQQRGYEGSYRTVQAYVREVKDRRHRLAYTRFETEPGCQAQVDWGDFRIDNGNGSSSTRYLFLMVLGYSRAFYIEFVEACTLESFLDCHIRAFSYLHGVPGEVLYDNMKQVVVGRAGGAAVFNNEFLHFAHHYRFSPKACPPYSPWVKGKVERPIDYVRQRFWRGYRYTTMEKLNRDARSWLDVTANRRIHGTHKQPVDQRWHQEQDSLQPLPPAPYDTSLKVFRKVYKDCQLSYNANRYLVPHHVVGKTVMLKIKQGRISIYDDQTLLVTYQEANGTNQTVGNRLFYDQLRQDRDQLQRKYRTSKGAATRGLDNGSLFPEVTHRPLAEYEQYANGGASWNS</sequence>
<accession>A0A1M5YVZ4</accession>
<gene>
    <name evidence="7" type="ORF">SAMN02745124_04508</name>
</gene>
<dbReference type="InterPro" id="IPR017894">
    <property type="entry name" value="HTH_IS21_transposase_type"/>
</dbReference>
<dbReference type="NCBIfam" id="NF033546">
    <property type="entry name" value="transpos_IS21"/>
    <property type="match status" value="1"/>
</dbReference>
<dbReference type="Proteomes" id="UP000184139">
    <property type="component" value="Unassembled WGS sequence"/>
</dbReference>
<keyword evidence="2" id="KW-0815">Transposition</keyword>
<feature type="domain" description="Integrase catalytic" evidence="6">
    <location>
        <begin position="112"/>
        <end position="285"/>
    </location>
</feature>
<evidence type="ECO:0000259" key="5">
    <source>
        <dbReference type="PROSITE" id="PS50531"/>
    </source>
</evidence>
<proteinExistence type="inferred from homology"/>
<evidence type="ECO:0000259" key="6">
    <source>
        <dbReference type="PROSITE" id="PS50994"/>
    </source>
</evidence>
<comment type="similarity">
    <text evidence="1">Belongs to the transposase IS21/IS408/IS1162 family.</text>
</comment>
<dbReference type="Gene3D" id="1.10.10.60">
    <property type="entry name" value="Homeodomain-like"/>
    <property type="match status" value="1"/>
</dbReference>
<protein>
    <submittedName>
        <fullName evidence="7">Transposase</fullName>
    </submittedName>
</protein>
<evidence type="ECO:0000256" key="3">
    <source>
        <dbReference type="ARBA" id="ARBA00023125"/>
    </source>
</evidence>
<dbReference type="GO" id="GO:0032196">
    <property type="term" value="P:transposition"/>
    <property type="evidence" value="ECO:0007669"/>
    <property type="project" value="UniProtKB-KW"/>
</dbReference>
<dbReference type="STRING" id="1121409.SAMN02745124_04508"/>
<evidence type="ECO:0000313" key="7">
    <source>
        <dbReference type="EMBL" id="SHI16236.1"/>
    </source>
</evidence>
<dbReference type="InterPro" id="IPR009057">
    <property type="entry name" value="Homeodomain-like_sf"/>
</dbReference>
<evidence type="ECO:0000256" key="1">
    <source>
        <dbReference type="ARBA" id="ARBA00009277"/>
    </source>
</evidence>
<dbReference type="SUPFAM" id="SSF46689">
    <property type="entry name" value="Homeodomain-like"/>
    <property type="match status" value="1"/>
</dbReference>
<dbReference type="GO" id="GO:0003677">
    <property type="term" value="F:DNA binding"/>
    <property type="evidence" value="ECO:0007669"/>
    <property type="project" value="UniProtKB-KW"/>
</dbReference>
<dbReference type="SUPFAM" id="SSF53098">
    <property type="entry name" value="Ribonuclease H-like"/>
    <property type="match status" value="1"/>
</dbReference>
<evidence type="ECO:0000313" key="8">
    <source>
        <dbReference type="Proteomes" id="UP000184139"/>
    </source>
</evidence>
<dbReference type="GO" id="GO:0006310">
    <property type="term" value="P:DNA recombination"/>
    <property type="evidence" value="ECO:0007669"/>
    <property type="project" value="UniProtKB-KW"/>
</dbReference>
<keyword evidence="3" id="KW-0238">DNA-binding</keyword>
<keyword evidence="8" id="KW-1185">Reference proteome</keyword>
<dbReference type="PANTHER" id="PTHR35004:SF6">
    <property type="entry name" value="TRANSPOSASE"/>
    <property type="match status" value="1"/>
</dbReference>
<dbReference type="InterPro" id="IPR001584">
    <property type="entry name" value="Integrase_cat-core"/>
</dbReference>